<evidence type="ECO:0000256" key="11">
    <source>
        <dbReference type="ARBA" id="ARBA00023242"/>
    </source>
</evidence>
<evidence type="ECO:0000256" key="13">
    <source>
        <dbReference type="RuleBase" id="RU365061"/>
    </source>
</evidence>
<dbReference type="PANTHER" id="PTHR12066:SF0">
    <property type="entry name" value="TELOMERASE REVERSE TRANSCRIPTASE"/>
    <property type="match status" value="1"/>
</dbReference>
<gene>
    <name evidence="16" type="ORF">Cni_G15097</name>
</gene>
<dbReference type="GO" id="GO:0042162">
    <property type="term" value="F:telomeric DNA binding"/>
    <property type="evidence" value="ECO:0007669"/>
    <property type="project" value="TreeGrafter"/>
</dbReference>
<dbReference type="CDD" id="cd01648">
    <property type="entry name" value="TERT"/>
    <property type="match status" value="1"/>
</dbReference>
<dbReference type="PRINTS" id="PR01365">
    <property type="entry name" value="TELOMERASERT"/>
</dbReference>
<evidence type="ECO:0000256" key="7">
    <source>
        <dbReference type="ARBA" id="ARBA00022723"/>
    </source>
</evidence>
<dbReference type="InterPro" id="IPR000477">
    <property type="entry name" value="RT_dom"/>
</dbReference>
<name>A0AAQ3KFG0_9LILI</name>
<dbReference type="FunFam" id="3.30.70.2630:FF:000002">
    <property type="entry name" value="Telomerase reverse transcriptase"/>
    <property type="match status" value="1"/>
</dbReference>
<organism evidence="16 17">
    <name type="scientific">Canna indica</name>
    <name type="common">Indian-shot</name>
    <dbReference type="NCBI Taxonomy" id="4628"/>
    <lineage>
        <taxon>Eukaryota</taxon>
        <taxon>Viridiplantae</taxon>
        <taxon>Streptophyta</taxon>
        <taxon>Embryophyta</taxon>
        <taxon>Tracheophyta</taxon>
        <taxon>Spermatophyta</taxon>
        <taxon>Magnoliopsida</taxon>
        <taxon>Liliopsida</taxon>
        <taxon>Zingiberales</taxon>
        <taxon>Cannaceae</taxon>
        <taxon>Canna</taxon>
    </lineage>
</organism>
<evidence type="ECO:0000256" key="1">
    <source>
        <dbReference type="ARBA" id="ARBA00008001"/>
    </source>
</evidence>
<dbReference type="GO" id="GO:0007004">
    <property type="term" value="P:telomere maintenance via telomerase"/>
    <property type="evidence" value="ECO:0007669"/>
    <property type="project" value="TreeGrafter"/>
</dbReference>
<dbReference type="GO" id="GO:0000333">
    <property type="term" value="C:telomerase catalytic core complex"/>
    <property type="evidence" value="ECO:0007669"/>
    <property type="project" value="TreeGrafter"/>
</dbReference>
<dbReference type="GO" id="GO:0070034">
    <property type="term" value="F:telomerase RNA binding"/>
    <property type="evidence" value="ECO:0007669"/>
    <property type="project" value="TreeGrafter"/>
</dbReference>
<dbReference type="PANTHER" id="PTHR12066">
    <property type="entry name" value="TELOMERASE REVERSE TRANSCRIPTASE"/>
    <property type="match status" value="1"/>
</dbReference>
<dbReference type="GO" id="GO:0003720">
    <property type="term" value="F:telomerase activity"/>
    <property type="evidence" value="ECO:0007669"/>
    <property type="project" value="InterPro"/>
</dbReference>
<sequence length="1151" mass="133429">MGSAAVPGPNTSFMIVSSESESLVSKANKKQRISKDPKRAIDRKKDLKLDGEELNMRILSEDRFQNTSLNDRLAPDSVLKPHYEETPLLKLKYPCTKDQYSNGGSLRMDYCSNSSGDCLSKKLRKHGRPFRWQRQRKKKAREENISGGRDMEISKMEFLDFDCNSCLPLQLSGTITSSASTEIGSMCFYCFMMHHSQEVKTGIQIKRSYIFYNKSPSCSVFPRSHILNRLKPNDSDAIRLMKHIFGFPDGDKSFLTCIDCSHGSGIESQCLYHSLLRLLKSLIRNFRSCQCNKLLFKHCIQISKDHNQDIRRNSTLKKTDNDPTIDAQSSPAKMKNESANSHDKSCHMLAENSCLSKYFQEVKHSDVELIESYSKHHQVVSFIWAVCRSIVPVSLLGNSSCWRSLQKNISKIVKLHKFENLNLRQCIHGIKMSCYSYLSKVRSCQCFCNGNRKFGLNENIRTVSKSINDQVLLRNLFSRWMHWFFSDMVVSIISANFYVTEREFKKHELFYYPKPVWKKLVQQTITSLKEEKFRLLDEESAIGFFRNRGLGFSKVRFLPKETCLRLLANLGKPSVVQFPKHDFDSRCCFRSFKEKTEIHGEHSSPCGRRPVKYFSVNSVLKELDTILRRVKVEKPELLGSSVFGYNDVYQKIHQFLSKVKIRQSEKPNIYIVVADVLKAFDSIDQDKLIGILDDILENDMYGISRHAMISCKKGYFGTTYDHCLPSSCNNSNFASIFGPSFQSLPTNNILIDQYKVVWKKKRHLLLLLKEHLKHNILQIGQDFFLQKVGIPQGSILSTLLCCYYYGDMEKKMILPHIERNSKDLLVNRSSYASNYCTTEMETDNVKYLWQPKITVIGKNNDHHAKEANAVTLDMDNSIVEESLLLRFIDDFLFISTSKEQASRFFNRIGRGFSSYNCFMNKKKFGMNFDVAQKSCLVNRVYTGGDGVSFLPWSGLLINCQTLEIQADYTRYFGIHIRDTVTIKLHAKPLYHLKRQMFLFVRMRCHPIFYDSNINSLTVVSLNAYQAILLSAMKFHCYVHSMKDVTELDPMYLLEIIERSFRYMYKHIKKLMHDILYRFGIRPSLVFQKKEMLWLGLYAYARVLKKKHSQHKKLLSLLMSKISQHVSIEDAPLHLKYALDEPHSSCFLKLKF</sequence>
<dbReference type="EMBL" id="CP136893">
    <property type="protein sequence ID" value="WOL06365.1"/>
    <property type="molecule type" value="Genomic_DNA"/>
</dbReference>
<keyword evidence="8 13" id="KW-0460">Magnesium</keyword>
<dbReference type="Gene3D" id="3.30.70.2630">
    <property type="match status" value="1"/>
</dbReference>
<evidence type="ECO:0000256" key="12">
    <source>
        <dbReference type="ARBA" id="ARBA00048173"/>
    </source>
</evidence>
<evidence type="ECO:0000256" key="2">
    <source>
        <dbReference type="ARBA" id="ARBA00012493"/>
    </source>
</evidence>
<evidence type="ECO:0000256" key="10">
    <source>
        <dbReference type="ARBA" id="ARBA00022918"/>
    </source>
</evidence>
<evidence type="ECO:0000256" key="14">
    <source>
        <dbReference type="SAM" id="MobiDB-lite"/>
    </source>
</evidence>
<dbReference type="Pfam" id="PF21399">
    <property type="entry name" value="TERT_C"/>
    <property type="match status" value="1"/>
</dbReference>
<comment type="subcellular location">
    <subcellularLocation>
        <location evidence="13">Nucleus</location>
    </subcellularLocation>
    <subcellularLocation>
        <location evidence="13">Chromosome</location>
        <location evidence="13">Telomere</location>
    </subcellularLocation>
</comment>
<keyword evidence="4 13" id="KW-0158">Chromosome</keyword>
<dbReference type="Gene3D" id="1.10.132.70">
    <property type="match status" value="1"/>
</dbReference>
<evidence type="ECO:0000313" key="17">
    <source>
        <dbReference type="Proteomes" id="UP001327560"/>
    </source>
</evidence>
<evidence type="ECO:0000256" key="5">
    <source>
        <dbReference type="ARBA" id="ARBA00022679"/>
    </source>
</evidence>
<dbReference type="GO" id="GO:0046872">
    <property type="term" value="F:metal ion binding"/>
    <property type="evidence" value="ECO:0007669"/>
    <property type="project" value="UniProtKB-KW"/>
</dbReference>
<dbReference type="EC" id="2.7.7.49" evidence="2 13"/>
<evidence type="ECO:0000256" key="8">
    <source>
        <dbReference type="ARBA" id="ARBA00022842"/>
    </source>
</evidence>
<keyword evidence="9 13" id="KW-0779">Telomere</keyword>
<evidence type="ECO:0000256" key="9">
    <source>
        <dbReference type="ARBA" id="ARBA00022895"/>
    </source>
</evidence>
<dbReference type="PROSITE" id="PS50878">
    <property type="entry name" value="RT_POL"/>
    <property type="match status" value="1"/>
</dbReference>
<proteinExistence type="inferred from homology"/>
<evidence type="ECO:0000256" key="4">
    <source>
        <dbReference type="ARBA" id="ARBA00022454"/>
    </source>
</evidence>
<reference evidence="16 17" key="1">
    <citation type="submission" date="2023-10" db="EMBL/GenBank/DDBJ databases">
        <title>Chromosome-scale genome assembly provides insights into flower coloration mechanisms of Canna indica.</title>
        <authorList>
            <person name="Li C."/>
        </authorList>
    </citation>
    <scope>NUCLEOTIDE SEQUENCE [LARGE SCALE GENOMIC DNA]</scope>
    <source>
        <tissue evidence="16">Flower</tissue>
    </source>
</reference>
<dbReference type="GO" id="GO:0000781">
    <property type="term" value="C:chromosome, telomeric region"/>
    <property type="evidence" value="ECO:0007669"/>
    <property type="project" value="UniProtKB-SubCell"/>
</dbReference>
<keyword evidence="10 13" id="KW-0695">RNA-directed DNA polymerase</keyword>
<accession>A0AAQ3KFG0</accession>
<feature type="region of interest" description="Disordered" evidence="14">
    <location>
        <begin position="311"/>
        <end position="339"/>
    </location>
</feature>
<evidence type="ECO:0000256" key="6">
    <source>
        <dbReference type="ARBA" id="ARBA00022695"/>
    </source>
</evidence>
<keyword evidence="6 13" id="KW-0548">Nucleotidyltransferase</keyword>
<feature type="domain" description="Reverse transcriptase" evidence="15">
    <location>
        <begin position="539"/>
        <end position="957"/>
    </location>
</feature>
<keyword evidence="5 13" id="KW-0808">Transferase</keyword>
<dbReference type="Gene3D" id="1.10.357.90">
    <property type="match status" value="1"/>
</dbReference>
<dbReference type="AlphaFoldDB" id="A0AAQ3KFG0"/>
<comment type="catalytic activity">
    <reaction evidence="12 13">
        <text>DNA(n) + a 2'-deoxyribonucleoside 5'-triphosphate = DNA(n+1) + diphosphate</text>
        <dbReference type="Rhea" id="RHEA:22508"/>
        <dbReference type="Rhea" id="RHEA-COMP:17339"/>
        <dbReference type="Rhea" id="RHEA-COMP:17340"/>
        <dbReference type="ChEBI" id="CHEBI:33019"/>
        <dbReference type="ChEBI" id="CHEBI:61560"/>
        <dbReference type="ChEBI" id="CHEBI:173112"/>
        <dbReference type="EC" id="2.7.7.49"/>
    </reaction>
</comment>
<dbReference type="InterPro" id="IPR003545">
    <property type="entry name" value="Telomerase_RT"/>
</dbReference>
<evidence type="ECO:0000259" key="15">
    <source>
        <dbReference type="PROSITE" id="PS50878"/>
    </source>
</evidence>
<comment type="similarity">
    <text evidence="1 13">Belongs to the reverse transcriptase family. Telomerase subfamily.</text>
</comment>
<comment type="function">
    <text evidence="13">Telomerase is a ribonucleoprotein enzyme essential for the replication of chromosome termini in most eukaryotes. It elongates telomeres. It is a reverse transcriptase that adds simple sequence repeats to chromosome ends by copying a template sequence within the RNA component of the enzyme.</text>
</comment>
<dbReference type="InterPro" id="IPR049139">
    <property type="entry name" value="TERT_C"/>
</dbReference>
<evidence type="ECO:0000256" key="3">
    <source>
        <dbReference type="ARBA" id="ARBA00016182"/>
    </source>
</evidence>
<feature type="compositionally biased region" description="Basic and acidic residues" evidence="14">
    <location>
        <begin position="311"/>
        <end position="321"/>
    </location>
</feature>
<dbReference type="SMART" id="SM00975">
    <property type="entry name" value="Telomerase_RBD"/>
    <property type="match status" value="1"/>
</dbReference>
<keyword evidence="7 13" id="KW-0479">Metal-binding</keyword>
<keyword evidence="17" id="KW-1185">Reference proteome</keyword>
<protein>
    <recommendedName>
        <fullName evidence="3 13">Telomerase reverse transcriptase</fullName>
        <ecNumber evidence="2 13">2.7.7.49</ecNumber>
    </recommendedName>
    <alternativeName>
        <fullName evidence="13">Telomerase catalytic subunit</fullName>
    </alternativeName>
</protein>
<keyword evidence="11 13" id="KW-0539">Nucleus</keyword>
<dbReference type="Proteomes" id="UP001327560">
    <property type="component" value="Chromosome 4"/>
</dbReference>
<evidence type="ECO:0000313" key="16">
    <source>
        <dbReference type="EMBL" id="WOL06365.1"/>
    </source>
</evidence>
<dbReference type="Pfam" id="PF12009">
    <property type="entry name" value="Telomerase_RBD"/>
    <property type="match status" value="1"/>
</dbReference>
<dbReference type="InterPro" id="IPR021891">
    <property type="entry name" value="Telomerase_RBD"/>
</dbReference>